<keyword evidence="2" id="KW-1133">Transmembrane helix</keyword>
<evidence type="ECO:0000256" key="1">
    <source>
        <dbReference type="ARBA" id="ARBA00006464"/>
    </source>
</evidence>
<dbReference type="RefSeq" id="WP_170106309.1">
    <property type="nucleotide sequence ID" value="NZ_CP051672.1"/>
</dbReference>
<dbReference type="AlphaFoldDB" id="A0A7L5EJU0"/>
<reference evidence="4 5" key="1">
    <citation type="submission" date="2020-04" db="EMBL/GenBank/DDBJ databases">
        <title>Complete Genomes and Methylome analysis of CBBP consortium that reverse antibiotic-induced susceptibility to vancomycin-resistant Enterococcus faecium infection.</title>
        <authorList>
            <person name="Fomenkov A."/>
            <person name="Zhang Z."/>
            <person name="Pamer E."/>
            <person name="Roberts R.J."/>
        </authorList>
    </citation>
    <scope>NUCLEOTIDE SEQUENCE [LARGE SCALE GENOMIC DNA]</scope>
    <source>
        <strain evidence="5">CBBP</strain>
    </source>
</reference>
<gene>
    <name evidence="4" type="ORF">HHO38_19765</name>
</gene>
<evidence type="ECO:0000256" key="2">
    <source>
        <dbReference type="SAM" id="Phobius"/>
    </source>
</evidence>
<name>A0A7L5EJU0_PARDI</name>
<proteinExistence type="inferred from homology"/>
<dbReference type="Proteomes" id="UP000501982">
    <property type="component" value="Chromosome"/>
</dbReference>
<accession>A0A7L5EJU0</accession>
<dbReference type="InterPro" id="IPR003362">
    <property type="entry name" value="Bact_transf"/>
</dbReference>
<dbReference type="PANTHER" id="PTHR30576">
    <property type="entry name" value="COLANIC BIOSYNTHESIS UDP-GLUCOSE LIPID CARRIER TRANSFERASE"/>
    <property type="match status" value="1"/>
</dbReference>
<evidence type="ECO:0000259" key="3">
    <source>
        <dbReference type="Pfam" id="PF02397"/>
    </source>
</evidence>
<dbReference type="PANTHER" id="PTHR30576:SF0">
    <property type="entry name" value="UNDECAPRENYL-PHOSPHATE N-ACETYLGALACTOSAMINYL 1-PHOSPHATE TRANSFERASE-RELATED"/>
    <property type="match status" value="1"/>
</dbReference>
<evidence type="ECO:0000313" key="5">
    <source>
        <dbReference type="Proteomes" id="UP000501982"/>
    </source>
</evidence>
<dbReference type="EMBL" id="CP051672">
    <property type="protein sequence ID" value="QJE30380.1"/>
    <property type="molecule type" value="Genomic_DNA"/>
</dbReference>
<protein>
    <submittedName>
        <fullName evidence="4">Sugar transferase</fullName>
    </submittedName>
</protein>
<dbReference type="Pfam" id="PF02397">
    <property type="entry name" value="Bac_transf"/>
    <property type="match status" value="1"/>
</dbReference>
<keyword evidence="2" id="KW-0472">Membrane</keyword>
<evidence type="ECO:0000313" key="4">
    <source>
        <dbReference type="EMBL" id="QJE30380.1"/>
    </source>
</evidence>
<organism evidence="4 5">
    <name type="scientific">Parabacteroides distasonis</name>
    <dbReference type="NCBI Taxonomy" id="823"/>
    <lineage>
        <taxon>Bacteria</taxon>
        <taxon>Pseudomonadati</taxon>
        <taxon>Bacteroidota</taxon>
        <taxon>Bacteroidia</taxon>
        <taxon>Bacteroidales</taxon>
        <taxon>Tannerellaceae</taxon>
        <taxon>Parabacteroides</taxon>
    </lineage>
</organism>
<feature type="domain" description="Bacterial sugar transferase" evidence="3">
    <location>
        <begin position="6"/>
        <end position="182"/>
    </location>
</feature>
<dbReference type="GO" id="GO:0016780">
    <property type="term" value="F:phosphotransferase activity, for other substituted phosphate groups"/>
    <property type="evidence" value="ECO:0007669"/>
    <property type="project" value="TreeGrafter"/>
</dbReference>
<feature type="transmembrane region" description="Helical" evidence="2">
    <location>
        <begin position="12"/>
        <end position="32"/>
    </location>
</feature>
<comment type="similarity">
    <text evidence="1">Belongs to the bacterial sugar transferase family.</text>
</comment>
<keyword evidence="2" id="KW-0812">Transmembrane</keyword>
<sequence>MYLVFKRLFDQLVSFVILLFLFPFLMLVALLIKLDSKGPIFYLQNRVGKDGYLFGVYKFRTMTDMERDPNVKQTYLQDPDITRIGGFLRRFKIDELPQIWNVFIGDMSLVGPRPALPSLYEKFGEIAKKRCEVRPGMTGWAQVNGNIYLPWEERLCLDREYVDRMSFMLDLRILVKTVAIVLFGEEKYIKK</sequence>
<keyword evidence="4" id="KW-0808">Transferase</keyword>